<evidence type="ECO:0000259" key="9">
    <source>
        <dbReference type="Pfam" id="PF12704"/>
    </source>
</evidence>
<dbReference type="EMBL" id="CP097160">
    <property type="protein sequence ID" value="UQN14275.1"/>
    <property type="molecule type" value="Genomic_DNA"/>
</dbReference>
<sequence>MSKPKRDNTPGDGATNVVATLVDAWHELRVNRLRILLALVGIAVAVIGLTGALGVGQLLTDLQTETAERSGGRTANVVAEGQTTPAVVDRLSRLPDDFGVTKHALSATTEATVWTPSAQIPVSLTAVEPDYGEIYRTVVEQGRFLEDSDADLLAPALVVNNKLWQALGSPDLATQPRVEFVGGGNSQAFTIVGVSPNTSEFDSPIAWMLYDQLSLVPGTAAAQGSTTLSMWVPEEISDQLAAQLNEQLSASNIMVYRGDWAAQMGDSTAFIRWFVIGAAVGMFLLGALGLVNINLVTMQHRVREIGIRRSYGATSARIFFGVLLESMVATFLAGVVGVVLTVAILQSSWLQGLLQSAGLYEPRPFPISAVLIGLAAATLVGALAGALPALKATRVQIVDAIRY</sequence>
<comment type="similarity">
    <text evidence="6">Belongs to the ABC-4 integral membrane protein family.</text>
</comment>
<proteinExistence type="inferred from homology"/>
<dbReference type="InterPro" id="IPR025857">
    <property type="entry name" value="MacB_PCD"/>
</dbReference>
<gene>
    <name evidence="10" type="ORF">M3M28_09460</name>
</gene>
<feature type="transmembrane region" description="Helical" evidence="7">
    <location>
        <begin position="318"/>
        <end position="345"/>
    </location>
</feature>
<keyword evidence="4 7" id="KW-1133">Transmembrane helix</keyword>
<evidence type="ECO:0000256" key="1">
    <source>
        <dbReference type="ARBA" id="ARBA00004651"/>
    </source>
</evidence>
<dbReference type="PANTHER" id="PTHR30572">
    <property type="entry name" value="MEMBRANE COMPONENT OF TRANSPORTER-RELATED"/>
    <property type="match status" value="1"/>
</dbReference>
<feature type="transmembrane region" description="Helical" evidence="7">
    <location>
        <begin position="365"/>
        <end position="387"/>
    </location>
</feature>
<feature type="domain" description="MacB-like periplasmic core" evidence="9">
    <location>
        <begin position="36"/>
        <end position="243"/>
    </location>
</feature>
<evidence type="ECO:0000313" key="10">
    <source>
        <dbReference type="EMBL" id="UQN14275.1"/>
    </source>
</evidence>
<name>A0ABY4MX25_9MICO</name>
<dbReference type="Pfam" id="PF02687">
    <property type="entry name" value="FtsX"/>
    <property type="match status" value="1"/>
</dbReference>
<dbReference type="Pfam" id="PF12704">
    <property type="entry name" value="MacB_PCD"/>
    <property type="match status" value="1"/>
</dbReference>
<evidence type="ECO:0000259" key="8">
    <source>
        <dbReference type="Pfam" id="PF02687"/>
    </source>
</evidence>
<organism evidence="10">
    <name type="scientific">Gulosibacter sediminis</name>
    <dbReference type="NCBI Taxonomy" id="1729695"/>
    <lineage>
        <taxon>Bacteria</taxon>
        <taxon>Bacillati</taxon>
        <taxon>Actinomycetota</taxon>
        <taxon>Actinomycetes</taxon>
        <taxon>Micrococcales</taxon>
        <taxon>Microbacteriaceae</taxon>
        <taxon>Gulosibacter</taxon>
    </lineage>
</organism>
<dbReference type="PANTHER" id="PTHR30572:SF4">
    <property type="entry name" value="ABC TRANSPORTER PERMEASE YTRF"/>
    <property type="match status" value="1"/>
</dbReference>
<evidence type="ECO:0000256" key="3">
    <source>
        <dbReference type="ARBA" id="ARBA00022692"/>
    </source>
</evidence>
<reference evidence="10" key="1">
    <citation type="submission" date="2022-05" db="EMBL/GenBank/DDBJ databases">
        <title>Complete genome sequence of toluene-degrading Gulosibacter sediminis strain ACHW.36C.</title>
        <authorList>
            <person name="Wai A.C."/>
            <person name="Lai G.K."/>
            <person name="Griffin S.D."/>
            <person name="Leung F.C."/>
        </authorList>
    </citation>
    <scope>NUCLEOTIDE SEQUENCE [LARGE SCALE GENOMIC DNA]</scope>
    <source>
        <strain evidence="10">ACHW.36C</strain>
    </source>
</reference>
<evidence type="ECO:0000256" key="4">
    <source>
        <dbReference type="ARBA" id="ARBA00022989"/>
    </source>
</evidence>
<protein>
    <submittedName>
        <fullName evidence="10">ABC transporter permease</fullName>
    </submittedName>
</protein>
<feature type="domain" description="ABC3 transporter permease C-terminal" evidence="8">
    <location>
        <begin position="278"/>
        <end position="396"/>
    </location>
</feature>
<dbReference type="InterPro" id="IPR050250">
    <property type="entry name" value="Macrolide_Exporter_MacB"/>
</dbReference>
<keyword evidence="5 7" id="KW-0472">Membrane</keyword>
<accession>A0ABY4MX25</accession>
<evidence type="ECO:0000256" key="7">
    <source>
        <dbReference type="SAM" id="Phobius"/>
    </source>
</evidence>
<feature type="transmembrane region" description="Helical" evidence="7">
    <location>
        <begin position="273"/>
        <end position="297"/>
    </location>
</feature>
<keyword evidence="2" id="KW-1003">Cell membrane</keyword>
<evidence type="ECO:0000256" key="2">
    <source>
        <dbReference type="ARBA" id="ARBA00022475"/>
    </source>
</evidence>
<evidence type="ECO:0000256" key="5">
    <source>
        <dbReference type="ARBA" id="ARBA00023136"/>
    </source>
</evidence>
<feature type="transmembrane region" description="Helical" evidence="7">
    <location>
        <begin position="35"/>
        <end position="59"/>
    </location>
</feature>
<dbReference type="InterPro" id="IPR003838">
    <property type="entry name" value="ABC3_permease_C"/>
</dbReference>
<keyword evidence="3 7" id="KW-0812">Transmembrane</keyword>
<comment type="subcellular location">
    <subcellularLocation>
        <location evidence="1">Cell membrane</location>
        <topology evidence="1">Multi-pass membrane protein</topology>
    </subcellularLocation>
</comment>
<evidence type="ECO:0000256" key="6">
    <source>
        <dbReference type="ARBA" id="ARBA00038076"/>
    </source>
</evidence>